<reference evidence="1" key="2">
    <citation type="submission" date="2023-03" db="EMBL/GenBank/DDBJ databases">
        <authorList>
            <person name="Inwood S.N."/>
            <person name="Skelly J.G."/>
            <person name="Guhlin J."/>
            <person name="Harrop T.W.R."/>
            <person name="Goldson S.G."/>
            <person name="Dearden P.K."/>
        </authorList>
    </citation>
    <scope>NUCLEOTIDE SEQUENCE</scope>
    <source>
        <strain evidence="1">Lincoln</strain>
        <tissue evidence="1">Whole body</tissue>
    </source>
</reference>
<dbReference type="SMART" id="SM00708">
    <property type="entry name" value="PhBP"/>
    <property type="match status" value="1"/>
</dbReference>
<comment type="caution">
    <text evidence="1">The sequence shown here is derived from an EMBL/GenBank/DDBJ whole genome shotgun (WGS) entry which is preliminary data.</text>
</comment>
<dbReference type="InterPro" id="IPR036728">
    <property type="entry name" value="PBP_GOBP_sf"/>
</dbReference>
<keyword evidence="2" id="KW-1185">Reference proteome</keyword>
<sequence length="100" mass="11457">MKESGAEEAIIEKAATGEFIEDDKFKCYTKCVFDQFRLISKKGFNFEAMLGLSPPKMKDTAVKAIAACRDTKWKENDLCDLSYNLVKCFYETAPDEYFII</sequence>
<dbReference type="GO" id="GO:0042048">
    <property type="term" value="P:olfactory behavior"/>
    <property type="evidence" value="ECO:0007669"/>
    <property type="project" value="TreeGrafter"/>
</dbReference>
<dbReference type="PANTHER" id="PTHR21364:SF2">
    <property type="entry name" value="GENERAL ODORANT-BINDING PROTEIN 19A"/>
    <property type="match status" value="1"/>
</dbReference>
<dbReference type="SUPFAM" id="SSF47565">
    <property type="entry name" value="Insect pheromone/odorant-binding proteins"/>
    <property type="match status" value="1"/>
</dbReference>
<name>A0AA39F4Z8_MICHY</name>
<dbReference type="EMBL" id="JAQQBR010001833">
    <property type="protein sequence ID" value="KAK0162979.1"/>
    <property type="molecule type" value="Genomic_DNA"/>
</dbReference>
<dbReference type="Pfam" id="PF01395">
    <property type="entry name" value="PBP_GOBP"/>
    <property type="match status" value="1"/>
</dbReference>
<dbReference type="GO" id="GO:0035275">
    <property type="term" value="F:dibutyl phthalate binding"/>
    <property type="evidence" value="ECO:0007669"/>
    <property type="project" value="TreeGrafter"/>
</dbReference>
<dbReference type="GO" id="GO:0007608">
    <property type="term" value="P:sensory perception of smell"/>
    <property type="evidence" value="ECO:0007669"/>
    <property type="project" value="TreeGrafter"/>
</dbReference>
<reference evidence="1" key="1">
    <citation type="journal article" date="2023" name="bioRxiv">
        <title>Scaffold-level genome assemblies of two parasitoid biocontrol wasps reveal the parthenogenesis mechanism and an associated novel virus.</title>
        <authorList>
            <person name="Inwood S."/>
            <person name="Skelly J."/>
            <person name="Guhlin J."/>
            <person name="Harrop T."/>
            <person name="Goldson S."/>
            <person name="Dearden P."/>
        </authorList>
    </citation>
    <scope>NUCLEOTIDE SEQUENCE</scope>
    <source>
        <strain evidence="1">Lincoln</strain>
        <tissue evidence="1">Whole body</tissue>
    </source>
</reference>
<dbReference type="Gene3D" id="1.10.238.20">
    <property type="entry name" value="Pheromone/general odorant binding protein domain"/>
    <property type="match status" value="1"/>
</dbReference>
<accession>A0AA39F4Z8</accession>
<gene>
    <name evidence="1" type="ORF">PV327_006703</name>
</gene>
<dbReference type="PANTHER" id="PTHR21364">
    <property type="entry name" value="GENERAL ODORANT-BINDING PROTEIN 19A"/>
    <property type="match status" value="1"/>
</dbReference>
<dbReference type="AlphaFoldDB" id="A0AA39F4Z8"/>
<dbReference type="GO" id="GO:0005576">
    <property type="term" value="C:extracellular region"/>
    <property type="evidence" value="ECO:0007669"/>
    <property type="project" value="TreeGrafter"/>
</dbReference>
<dbReference type="InterPro" id="IPR006170">
    <property type="entry name" value="PBP/GOBP"/>
</dbReference>
<dbReference type="GO" id="GO:0005549">
    <property type="term" value="F:odorant binding"/>
    <property type="evidence" value="ECO:0007669"/>
    <property type="project" value="InterPro"/>
</dbReference>
<organism evidence="1 2">
    <name type="scientific">Microctonus hyperodae</name>
    <name type="common">Parasitoid wasp</name>
    <dbReference type="NCBI Taxonomy" id="165561"/>
    <lineage>
        <taxon>Eukaryota</taxon>
        <taxon>Metazoa</taxon>
        <taxon>Ecdysozoa</taxon>
        <taxon>Arthropoda</taxon>
        <taxon>Hexapoda</taxon>
        <taxon>Insecta</taxon>
        <taxon>Pterygota</taxon>
        <taxon>Neoptera</taxon>
        <taxon>Endopterygota</taxon>
        <taxon>Hymenoptera</taxon>
        <taxon>Apocrita</taxon>
        <taxon>Ichneumonoidea</taxon>
        <taxon>Braconidae</taxon>
        <taxon>Euphorinae</taxon>
        <taxon>Microctonus</taxon>
    </lineage>
</organism>
<protein>
    <submittedName>
        <fullName evidence="1">Uncharacterized protein</fullName>
    </submittedName>
</protein>
<evidence type="ECO:0000313" key="1">
    <source>
        <dbReference type="EMBL" id="KAK0162979.1"/>
    </source>
</evidence>
<dbReference type="CDD" id="cd23992">
    <property type="entry name" value="PBP_GOBP"/>
    <property type="match status" value="1"/>
</dbReference>
<dbReference type="Proteomes" id="UP001168972">
    <property type="component" value="Unassembled WGS sequence"/>
</dbReference>
<proteinExistence type="predicted"/>
<evidence type="ECO:0000313" key="2">
    <source>
        <dbReference type="Proteomes" id="UP001168972"/>
    </source>
</evidence>